<protein>
    <submittedName>
        <fullName evidence="2">Uncharacterized protein</fullName>
    </submittedName>
</protein>
<name>A0A6M3X6X9_9ZZZZ</name>
<evidence type="ECO:0000313" key="2">
    <source>
        <dbReference type="EMBL" id="QJH93359.1"/>
    </source>
</evidence>
<dbReference type="AlphaFoldDB" id="A0A6M3X6X9"/>
<evidence type="ECO:0000313" key="1">
    <source>
        <dbReference type="EMBL" id="QJH92534.1"/>
    </source>
</evidence>
<gene>
    <name evidence="1" type="ORF">MM171A03480_0004</name>
    <name evidence="2" type="ORF">MM171B04954_0003</name>
</gene>
<accession>A0A6M3X6X9</accession>
<sequence>MNLIEERNKLIEEIDDGIAEFRTKRADMPKFLILSLAHRAAIKHAYPSYTGGLDPRAFCGIEIIKKEEVIIL</sequence>
<organism evidence="2">
    <name type="scientific">viral metagenome</name>
    <dbReference type="NCBI Taxonomy" id="1070528"/>
    <lineage>
        <taxon>unclassified sequences</taxon>
        <taxon>metagenomes</taxon>
        <taxon>organismal metagenomes</taxon>
    </lineage>
</organism>
<reference evidence="2" key="1">
    <citation type="submission" date="2020-03" db="EMBL/GenBank/DDBJ databases">
        <title>The deep terrestrial virosphere.</title>
        <authorList>
            <person name="Holmfeldt K."/>
            <person name="Nilsson E."/>
            <person name="Simone D."/>
            <person name="Lopez-Fernandez M."/>
            <person name="Wu X."/>
            <person name="de Brujin I."/>
            <person name="Lundin D."/>
            <person name="Andersson A."/>
            <person name="Bertilsson S."/>
            <person name="Dopson M."/>
        </authorList>
    </citation>
    <scope>NUCLEOTIDE SEQUENCE</scope>
    <source>
        <strain evidence="1">MM171A03480</strain>
        <strain evidence="2">MM171B04954</strain>
    </source>
</reference>
<dbReference type="EMBL" id="MT143898">
    <property type="protein sequence ID" value="QJH92534.1"/>
    <property type="molecule type" value="Genomic_DNA"/>
</dbReference>
<proteinExistence type="predicted"/>
<dbReference type="EMBL" id="MT143970">
    <property type="protein sequence ID" value="QJH93359.1"/>
    <property type="molecule type" value="Genomic_DNA"/>
</dbReference>